<dbReference type="PANTHER" id="PTHR30195">
    <property type="entry name" value="TYPE I SITE-SPECIFIC DEOXYRIBONUCLEASE PROTEIN SUBUNIT M AND R"/>
    <property type="match status" value="1"/>
</dbReference>
<dbReference type="InterPro" id="IPR040980">
    <property type="entry name" value="SWI2_SNF2"/>
</dbReference>
<gene>
    <name evidence="4" type="ORF">METZ01_LOCUS472313</name>
</gene>
<dbReference type="Gene3D" id="3.40.50.300">
    <property type="entry name" value="P-loop containing nucleotide triphosphate hydrolases"/>
    <property type="match status" value="1"/>
</dbReference>
<evidence type="ECO:0000313" key="4">
    <source>
        <dbReference type="EMBL" id="SVE19459.1"/>
    </source>
</evidence>
<dbReference type="SUPFAM" id="SSF52540">
    <property type="entry name" value="P-loop containing nucleoside triphosphate hydrolases"/>
    <property type="match status" value="1"/>
</dbReference>
<dbReference type="GO" id="GO:0009307">
    <property type="term" value="P:DNA restriction-modification system"/>
    <property type="evidence" value="ECO:0007669"/>
    <property type="project" value="UniProtKB-KW"/>
</dbReference>
<sequence>INKRDRNTFWAFGSETDEKGYLSKYSFKESIDDGATLRLHFEAVPVRLKIDREAISEAYQNLIDEHGLSDDERQKLAKRAAKTSVLLKSKDRVNAVCDHIAEHFQTKVAPNGFKAQIVTYDREACILYKRRLDKILDPEASTVVMSTQGGDPDEWNQFHRPRDEEEALLDRFRDPDDPLKIVIVTARLLTGFDAPILQTMYLDRPIKDHNLLQAICRTNRPYPDKTHGLIVDYLGIFDDVATALE</sequence>
<keyword evidence="1" id="KW-0680">Restriction system</keyword>
<protein>
    <recommendedName>
        <fullName evidence="5">Helicase C-terminal domain-containing protein</fullName>
    </recommendedName>
</protein>
<feature type="domain" description="SWI2/SNF2 ATPase" evidence="2">
    <location>
        <begin position="1"/>
        <end position="65"/>
    </location>
</feature>
<reference evidence="4" key="1">
    <citation type="submission" date="2018-05" db="EMBL/GenBank/DDBJ databases">
        <authorList>
            <person name="Lanie J.A."/>
            <person name="Ng W.-L."/>
            <person name="Kazmierczak K.M."/>
            <person name="Andrzejewski T.M."/>
            <person name="Davidsen T.M."/>
            <person name="Wayne K.J."/>
            <person name="Tettelin H."/>
            <person name="Glass J.I."/>
            <person name="Rusch D."/>
            <person name="Podicherti R."/>
            <person name="Tsui H.-C.T."/>
            <person name="Winkler M.E."/>
        </authorList>
    </citation>
    <scope>NUCLEOTIDE SEQUENCE</scope>
</reference>
<dbReference type="Pfam" id="PF22679">
    <property type="entry name" value="T1R_D3-like"/>
    <property type="match status" value="1"/>
</dbReference>
<evidence type="ECO:0000259" key="3">
    <source>
        <dbReference type="Pfam" id="PF22679"/>
    </source>
</evidence>
<feature type="non-terminal residue" evidence="4">
    <location>
        <position position="1"/>
    </location>
</feature>
<dbReference type="InterPro" id="IPR051268">
    <property type="entry name" value="Type-I_R_enzyme_R_subunit"/>
</dbReference>
<evidence type="ECO:0000256" key="1">
    <source>
        <dbReference type="ARBA" id="ARBA00022747"/>
    </source>
</evidence>
<dbReference type="PANTHER" id="PTHR30195:SF15">
    <property type="entry name" value="TYPE I RESTRICTION ENZYME HINDI ENDONUCLEASE SUBUNIT"/>
    <property type="match status" value="1"/>
</dbReference>
<proteinExistence type="predicted"/>
<dbReference type="InterPro" id="IPR027417">
    <property type="entry name" value="P-loop_NTPase"/>
</dbReference>
<evidence type="ECO:0008006" key="5">
    <source>
        <dbReference type="Google" id="ProtNLM"/>
    </source>
</evidence>
<feature type="non-terminal residue" evidence="4">
    <location>
        <position position="245"/>
    </location>
</feature>
<dbReference type="AlphaFoldDB" id="A0A383BHW9"/>
<organism evidence="4">
    <name type="scientific">marine metagenome</name>
    <dbReference type="NCBI Taxonomy" id="408172"/>
    <lineage>
        <taxon>unclassified sequences</taxon>
        <taxon>metagenomes</taxon>
        <taxon>ecological metagenomes</taxon>
    </lineage>
</organism>
<dbReference type="CDD" id="cd18800">
    <property type="entry name" value="SF2_C_EcoR124I-like"/>
    <property type="match status" value="1"/>
</dbReference>
<dbReference type="Pfam" id="PF18766">
    <property type="entry name" value="SWI2_SNF2"/>
    <property type="match status" value="1"/>
</dbReference>
<name>A0A383BHW9_9ZZZZ</name>
<accession>A0A383BHW9</accession>
<dbReference type="EMBL" id="UINC01200531">
    <property type="protein sequence ID" value="SVE19459.1"/>
    <property type="molecule type" value="Genomic_DNA"/>
</dbReference>
<dbReference type="InterPro" id="IPR055180">
    <property type="entry name" value="HsdR_RecA-like_helicase_dom_2"/>
</dbReference>
<evidence type="ECO:0000259" key="2">
    <source>
        <dbReference type="Pfam" id="PF18766"/>
    </source>
</evidence>
<feature type="domain" description="Restriction endonuclease type I HsdR second RecA-like helicase" evidence="3">
    <location>
        <begin position="167"/>
        <end position="233"/>
    </location>
</feature>